<dbReference type="EMBL" id="JACIGK010000001">
    <property type="protein sequence ID" value="MBB4264451.1"/>
    <property type="molecule type" value="Genomic_DNA"/>
</dbReference>
<name>A0A7W6RAC2_9PROT</name>
<sequence length="592" mass="63243">MGSKLRRGAARVTSDRAGLAVMAGVAALATSLATTPARAGLEICNQTSVHRSIAIGYSQDDAWTSEGWWNLDPGQCATPVEDDLAQRYYYYRAEAEDGSFPGEGYSFCTVAGAFTIVGDEDCEDRGYVTEDFREIDTGEVATTFAHAITDAALETATTADGDATGVVTGPADSGLRICNRTDVERFLAIGYSKDDQWTSEGWWTLEPDQCATPIEGDLTQQFYYYRAEDPDEQFNGEGYVFCAVDDAFTIVGDENCEARGYEELDFREIDTGPEARGYVFVMDADSMAVGSGSSEPPGTDTTSGPADAGLRICNQSGIPRFLAIGYSKDDQWTSEGWWTLDTGECATPVEGDLTQRFYYYRAEDPSEAFEGEGYAFCTVDDAFTIIGDQDCAGRGYEEHDFSEIDTGPEAPGYVFVIGKGDGIPASGARPEAPAAPPSPPTGAGGKGAAAEDAGGPVPTTPSGGDVPPGAPEDAGEDTRGDTQGEVGDDPVERTRAGIQGRWQSRDDHHAAIRFGDGRYFDYYEGDLMADGAYSVAMACPDNPGSGGEDPVIIVRLPGDAAPSCYSVMYMDATSLEMLALPRGNLLRYQRSE</sequence>
<accession>A0A7W6RAC2</accession>
<gene>
    <name evidence="2" type="ORF">GGD89_000057</name>
</gene>
<feature type="region of interest" description="Disordered" evidence="1">
    <location>
        <begin position="424"/>
        <end position="492"/>
    </location>
</feature>
<evidence type="ECO:0000313" key="2">
    <source>
        <dbReference type="EMBL" id="MBB4264451.1"/>
    </source>
</evidence>
<dbReference type="InterPro" id="IPR009380">
    <property type="entry name" value="DUF1036"/>
</dbReference>
<dbReference type="RefSeq" id="WP_184042096.1">
    <property type="nucleotide sequence ID" value="NZ_JACIGK010000001.1"/>
</dbReference>
<reference evidence="2 3" key="1">
    <citation type="submission" date="2020-08" db="EMBL/GenBank/DDBJ databases">
        <title>Genome sequencing of Purple Non-Sulfur Bacteria from various extreme environments.</title>
        <authorList>
            <person name="Mayer M."/>
        </authorList>
    </citation>
    <scope>NUCLEOTIDE SEQUENCE [LARGE SCALE GENOMIC DNA]</scope>
    <source>
        <strain evidence="2 3">JA131</strain>
    </source>
</reference>
<evidence type="ECO:0000313" key="3">
    <source>
        <dbReference type="Proteomes" id="UP000554286"/>
    </source>
</evidence>
<comment type="caution">
    <text evidence="2">The sequence shown here is derived from an EMBL/GenBank/DDBJ whole genome shotgun (WGS) entry which is preliminary data.</text>
</comment>
<dbReference type="Proteomes" id="UP000554286">
    <property type="component" value="Unassembled WGS sequence"/>
</dbReference>
<keyword evidence="3" id="KW-1185">Reference proteome</keyword>
<dbReference type="AlphaFoldDB" id="A0A7W6RAC2"/>
<proteinExistence type="predicted"/>
<organism evidence="2 3">
    <name type="scientific">Roseospira visakhapatnamensis</name>
    <dbReference type="NCBI Taxonomy" id="390880"/>
    <lineage>
        <taxon>Bacteria</taxon>
        <taxon>Pseudomonadati</taxon>
        <taxon>Pseudomonadota</taxon>
        <taxon>Alphaproteobacteria</taxon>
        <taxon>Rhodospirillales</taxon>
        <taxon>Rhodospirillaceae</taxon>
        <taxon>Roseospira</taxon>
    </lineage>
</organism>
<evidence type="ECO:0000256" key="1">
    <source>
        <dbReference type="SAM" id="MobiDB-lite"/>
    </source>
</evidence>
<protein>
    <submittedName>
        <fullName evidence="2">Putative membrane protein</fullName>
    </submittedName>
</protein>
<dbReference type="Pfam" id="PF06282">
    <property type="entry name" value="DUF1036"/>
    <property type="match status" value="3"/>
</dbReference>